<organism evidence="2 3">
    <name type="scientific">Holothuria leucospilota</name>
    <name type="common">Black long sea cucumber</name>
    <name type="synonym">Mertensiothuria leucospilota</name>
    <dbReference type="NCBI Taxonomy" id="206669"/>
    <lineage>
        <taxon>Eukaryota</taxon>
        <taxon>Metazoa</taxon>
        <taxon>Echinodermata</taxon>
        <taxon>Eleutherozoa</taxon>
        <taxon>Echinozoa</taxon>
        <taxon>Holothuroidea</taxon>
        <taxon>Aspidochirotacea</taxon>
        <taxon>Aspidochirotida</taxon>
        <taxon>Holothuriidae</taxon>
        <taxon>Holothuria</taxon>
    </lineage>
</organism>
<keyword evidence="1" id="KW-0472">Membrane</keyword>
<feature type="transmembrane region" description="Helical" evidence="1">
    <location>
        <begin position="113"/>
        <end position="134"/>
    </location>
</feature>
<name>A0A9Q1HJJ7_HOLLE</name>
<dbReference type="EMBL" id="JAIZAY010000001">
    <property type="protein sequence ID" value="KAJ8048090.1"/>
    <property type="molecule type" value="Genomic_DNA"/>
</dbReference>
<reference evidence="2" key="1">
    <citation type="submission" date="2021-10" db="EMBL/GenBank/DDBJ databases">
        <title>Tropical sea cucumber genome reveals ecological adaptation and Cuvierian tubules defense mechanism.</title>
        <authorList>
            <person name="Chen T."/>
        </authorList>
    </citation>
    <scope>NUCLEOTIDE SEQUENCE</scope>
    <source>
        <strain evidence="2">Nanhai2018</strain>
        <tissue evidence="2">Muscle</tissue>
    </source>
</reference>
<sequence>MGTLASIEQLRYKLVKSSICNAPNNDYVDNSEALNKVIGLSSTEKLSLLHSDNNSSIPNATSEPFIPGNIKIAIGLNTISLITCFFWIIVGLDAMSNVHSHLQSTATVKIPPFCVRINTLNWFIVGVALFHTLFRFVPPFLRLVNLLTTKRIN</sequence>
<keyword evidence="1" id="KW-0812">Transmembrane</keyword>
<dbReference type="AlphaFoldDB" id="A0A9Q1HJJ7"/>
<evidence type="ECO:0000256" key="1">
    <source>
        <dbReference type="SAM" id="Phobius"/>
    </source>
</evidence>
<evidence type="ECO:0000313" key="3">
    <source>
        <dbReference type="Proteomes" id="UP001152320"/>
    </source>
</evidence>
<feature type="transmembrane region" description="Helical" evidence="1">
    <location>
        <begin position="72"/>
        <end position="92"/>
    </location>
</feature>
<proteinExistence type="predicted"/>
<comment type="caution">
    <text evidence="2">The sequence shown here is derived from an EMBL/GenBank/DDBJ whole genome shotgun (WGS) entry which is preliminary data.</text>
</comment>
<protein>
    <submittedName>
        <fullName evidence="2">Uncharacterized protein</fullName>
    </submittedName>
</protein>
<accession>A0A9Q1HJJ7</accession>
<gene>
    <name evidence="2" type="ORF">HOLleu_00263</name>
</gene>
<keyword evidence="3" id="KW-1185">Reference proteome</keyword>
<keyword evidence="1" id="KW-1133">Transmembrane helix</keyword>
<dbReference type="Proteomes" id="UP001152320">
    <property type="component" value="Chromosome 1"/>
</dbReference>
<evidence type="ECO:0000313" key="2">
    <source>
        <dbReference type="EMBL" id="KAJ8048090.1"/>
    </source>
</evidence>